<evidence type="ECO:0000259" key="3">
    <source>
        <dbReference type="Pfam" id="PF22725"/>
    </source>
</evidence>
<dbReference type="Gene3D" id="3.40.50.720">
    <property type="entry name" value="NAD(P)-binding Rossmann-like Domain"/>
    <property type="match status" value="1"/>
</dbReference>
<dbReference type="InterPro" id="IPR036291">
    <property type="entry name" value="NAD(P)-bd_dom_sf"/>
</dbReference>
<sequence>MTVPKTALKVGLIGTGYMGKCHALAYRNVKAIFGDVPDLGLEMLCELPLDKAASFADQFGFSRHTDDWKALVNDPAIDIVSITTPNKFHKEMALDAIKAGKHVWCEKPLALTLEDAIEMTETAEKSGVKTQVGYNYLKNPIIQEAKRLIEEGAIGRLLHFRGVVDEDYQADPNLPWTWRATKADAGLGTLGDLGCHLISVAYELVGPIESLIADMQTVYPTRPMPDGNGVGNVENEDIASALLRFENGITGTFSSSRSAWGRKNHLIWEIHGDKGMLSFTQERFNELKLYQNEGPACGQGFKTILAGPTHAPYQNFCPAAGHGLGFNELKVIELAGFLQAIAGDEAAQPDFKAALEFEKVIHAIARASDNGNREVINP</sequence>
<keyword evidence="5" id="KW-1185">Reference proteome</keyword>
<dbReference type="SUPFAM" id="SSF51735">
    <property type="entry name" value="NAD(P)-binding Rossmann-fold domains"/>
    <property type="match status" value="1"/>
</dbReference>
<dbReference type="SUPFAM" id="SSF55347">
    <property type="entry name" value="Glyceraldehyde-3-phosphate dehydrogenase-like, C-terminal domain"/>
    <property type="match status" value="1"/>
</dbReference>
<dbReference type="RefSeq" id="WP_097152804.1">
    <property type="nucleotide sequence ID" value="NZ_OBEL01000001.1"/>
</dbReference>
<feature type="domain" description="GFO/IDH/MocA-like oxidoreductase" evidence="3">
    <location>
        <begin position="142"/>
        <end position="277"/>
    </location>
</feature>
<evidence type="ECO:0000256" key="1">
    <source>
        <dbReference type="ARBA" id="ARBA00023002"/>
    </source>
</evidence>
<name>A0A285NG55_9HYPH</name>
<dbReference type="PANTHER" id="PTHR43818">
    <property type="entry name" value="BCDNA.GH03377"/>
    <property type="match status" value="1"/>
</dbReference>
<dbReference type="Proteomes" id="UP000219439">
    <property type="component" value="Unassembled WGS sequence"/>
</dbReference>
<dbReference type="OrthoDB" id="9815825at2"/>
<accession>A0A285NG55</accession>
<dbReference type="PANTHER" id="PTHR43818:SF11">
    <property type="entry name" value="BCDNA.GH03377"/>
    <property type="match status" value="1"/>
</dbReference>
<organism evidence="4 5">
    <name type="scientific">Cohaesibacter gelatinilyticus</name>
    <dbReference type="NCBI Taxonomy" id="372072"/>
    <lineage>
        <taxon>Bacteria</taxon>
        <taxon>Pseudomonadati</taxon>
        <taxon>Pseudomonadota</taxon>
        <taxon>Alphaproteobacteria</taxon>
        <taxon>Hyphomicrobiales</taxon>
        <taxon>Cohaesibacteraceae</taxon>
    </lineage>
</organism>
<dbReference type="Gene3D" id="3.30.360.10">
    <property type="entry name" value="Dihydrodipicolinate Reductase, domain 2"/>
    <property type="match status" value="1"/>
</dbReference>
<evidence type="ECO:0000313" key="4">
    <source>
        <dbReference type="EMBL" id="SNZ08435.1"/>
    </source>
</evidence>
<dbReference type="InterPro" id="IPR000683">
    <property type="entry name" value="Gfo/Idh/MocA-like_OxRdtase_N"/>
</dbReference>
<dbReference type="Pfam" id="PF01408">
    <property type="entry name" value="GFO_IDH_MocA"/>
    <property type="match status" value="1"/>
</dbReference>
<protein>
    <submittedName>
        <fullName evidence="4">Predicted dehydrogenase</fullName>
    </submittedName>
</protein>
<evidence type="ECO:0000259" key="2">
    <source>
        <dbReference type="Pfam" id="PF01408"/>
    </source>
</evidence>
<keyword evidence="1" id="KW-0560">Oxidoreductase</keyword>
<dbReference type="AlphaFoldDB" id="A0A285NG55"/>
<gene>
    <name evidence="4" type="ORF">SAMN06265368_1673</name>
</gene>
<dbReference type="Pfam" id="PF22725">
    <property type="entry name" value="GFO_IDH_MocA_C3"/>
    <property type="match status" value="1"/>
</dbReference>
<proteinExistence type="predicted"/>
<dbReference type="InterPro" id="IPR055170">
    <property type="entry name" value="GFO_IDH_MocA-like_dom"/>
</dbReference>
<evidence type="ECO:0000313" key="5">
    <source>
        <dbReference type="Proteomes" id="UP000219439"/>
    </source>
</evidence>
<dbReference type="GO" id="GO:0000166">
    <property type="term" value="F:nucleotide binding"/>
    <property type="evidence" value="ECO:0007669"/>
    <property type="project" value="InterPro"/>
</dbReference>
<feature type="domain" description="Gfo/Idh/MocA-like oxidoreductase N-terminal" evidence="2">
    <location>
        <begin position="8"/>
        <end position="134"/>
    </location>
</feature>
<dbReference type="InterPro" id="IPR050463">
    <property type="entry name" value="Gfo/Idh/MocA_oxidrdct_glycsds"/>
</dbReference>
<dbReference type="EMBL" id="OBEL01000001">
    <property type="protein sequence ID" value="SNZ08435.1"/>
    <property type="molecule type" value="Genomic_DNA"/>
</dbReference>
<reference evidence="4 5" key="1">
    <citation type="submission" date="2017-09" db="EMBL/GenBank/DDBJ databases">
        <authorList>
            <person name="Ehlers B."/>
            <person name="Leendertz F.H."/>
        </authorList>
    </citation>
    <scope>NUCLEOTIDE SEQUENCE [LARGE SCALE GENOMIC DNA]</scope>
    <source>
        <strain evidence="4 5">DSM 18289</strain>
    </source>
</reference>
<dbReference type="GO" id="GO:0016491">
    <property type="term" value="F:oxidoreductase activity"/>
    <property type="evidence" value="ECO:0007669"/>
    <property type="project" value="UniProtKB-KW"/>
</dbReference>